<feature type="compositionally biased region" description="Pro residues" evidence="1">
    <location>
        <begin position="14"/>
        <end position="23"/>
    </location>
</feature>
<dbReference type="Proteomes" id="UP000708208">
    <property type="component" value="Unassembled WGS sequence"/>
</dbReference>
<evidence type="ECO:0000256" key="1">
    <source>
        <dbReference type="SAM" id="MobiDB-lite"/>
    </source>
</evidence>
<reference evidence="2" key="1">
    <citation type="submission" date="2021-06" db="EMBL/GenBank/DDBJ databases">
        <authorList>
            <person name="Hodson N. C."/>
            <person name="Mongue J. A."/>
            <person name="Jaron S. K."/>
        </authorList>
    </citation>
    <scope>NUCLEOTIDE SEQUENCE</scope>
</reference>
<dbReference type="EMBL" id="CAJVCH010273624">
    <property type="protein sequence ID" value="CAG7734639.1"/>
    <property type="molecule type" value="Genomic_DNA"/>
</dbReference>
<feature type="region of interest" description="Disordered" evidence="1">
    <location>
        <begin position="1"/>
        <end position="27"/>
    </location>
</feature>
<accession>A0A8J2K9Y9</accession>
<dbReference type="AlphaFoldDB" id="A0A8J2K9Y9"/>
<protein>
    <submittedName>
        <fullName evidence="2">Uncharacterized protein</fullName>
    </submittedName>
</protein>
<organism evidence="2 3">
    <name type="scientific">Allacma fusca</name>
    <dbReference type="NCBI Taxonomy" id="39272"/>
    <lineage>
        <taxon>Eukaryota</taxon>
        <taxon>Metazoa</taxon>
        <taxon>Ecdysozoa</taxon>
        <taxon>Arthropoda</taxon>
        <taxon>Hexapoda</taxon>
        <taxon>Collembola</taxon>
        <taxon>Symphypleona</taxon>
        <taxon>Sminthuridae</taxon>
        <taxon>Allacma</taxon>
    </lineage>
</organism>
<feature type="non-terminal residue" evidence="2">
    <location>
        <position position="1"/>
    </location>
</feature>
<name>A0A8J2K9Y9_9HEXA</name>
<gene>
    <name evidence="2" type="ORF">AFUS01_LOCUS23017</name>
</gene>
<sequence>ELTHEGVLKIRAPLPVPEQPPKPQAMDIPITIETEDNAPPA</sequence>
<evidence type="ECO:0000313" key="3">
    <source>
        <dbReference type="Proteomes" id="UP000708208"/>
    </source>
</evidence>
<keyword evidence="3" id="KW-1185">Reference proteome</keyword>
<comment type="caution">
    <text evidence="2">The sequence shown here is derived from an EMBL/GenBank/DDBJ whole genome shotgun (WGS) entry which is preliminary data.</text>
</comment>
<evidence type="ECO:0000313" key="2">
    <source>
        <dbReference type="EMBL" id="CAG7734639.1"/>
    </source>
</evidence>
<proteinExistence type="predicted"/>